<dbReference type="Gene3D" id="3.30.710.10">
    <property type="entry name" value="Potassium Channel Kv1.1, Chain A"/>
    <property type="match status" value="1"/>
</dbReference>
<dbReference type="InterPro" id="IPR011042">
    <property type="entry name" value="6-blade_b-propeller_TolB-like"/>
</dbReference>
<dbReference type="PROSITE" id="PS50097">
    <property type="entry name" value="BTB"/>
    <property type="match status" value="1"/>
</dbReference>
<accession>D2VM71</accession>
<dbReference type="Pfam" id="PF00651">
    <property type="entry name" value="BTB"/>
    <property type="match status" value="1"/>
</dbReference>
<evidence type="ECO:0000313" key="2">
    <source>
        <dbReference type="EMBL" id="EFC41936.1"/>
    </source>
</evidence>
<dbReference type="SUPFAM" id="SSF63825">
    <property type="entry name" value="YWTD domain"/>
    <property type="match status" value="1"/>
</dbReference>
<dbReference type="OrthoDB" id="273823at2759"/>
<dbReference type="RefSeq" id="XP_002674680.1">
    <property type="nucleotide sequence ID" value="XM_002674634.1"/>
</dbReference>
<dbReference type="SMART" id="SM00225">
    <property type="entry name" value="BTB"/>
    <property type="match status" value="1"/>
</dbReference>
<dbReference type="CDD" id="cd18186">
    <property type="entry name" value="BTB_POZ_ZBTB_KLHL-like"/>
    <property type="match status" value="1"/>
</dbReference>
<dbReference type="AlphaFoldDB" id="D2VM71"/>
<dbReference type="Proteomes" id="UP000006671">
    <property type="component" value="Unassembled WGS sequence"/>
</dbReference>
<proteinExistence type="predicted"/>
<keyword evidence="3" id="KW-1185">Reference proteome</keyword>
<reference evidence="2 3" key="1">
    <citation type="journal article" date="2010" name="Cell">
        <title>The genome of Naegleria gruberi illuminates early eukaryotic versatility.</title>
        <authorList>
            <person name="Fritz-Laylin L.K."/>
            <person name="Prochnik S.E."/>
            <person name="Ginger M.L."/>
            <person name="Dacks J.B."/>
            <person name="Carpenter M.L."/>
            <person name="Field M.C."/>
            <person name="Kuo A."/>
            <person name="Paredez A."/>
            <person name="Chapman J."/>
            <person name="Pham J."/>
            <person name="Shu S."/>
            <person name="Neupane R."/>
            <person name="Cipriano M."/>
            <person name="Mancuso J."/>
            <person name="Tu H."/>
            <person name="Salamov A."/>
            <person name="Lindquist E."/>
            <person name="Shapiro H."/>
            <person name="Lucas S."/>
            <person name="Grigoriev I.V."/>
            <person name="Cande W.Z."/>
            <person name="Fulton C."/>
            <person name="Rokhsar D.S."/>
            <person name="Dawson S.C."/>
        </authorList>
    </citation>
    <scope>NUCLEOTIDE SEQUENCE [LARGE SCALE GENOMIC DNA]</scope>
    <source>
        <strain evidence="2 3">NEG-M</strain>
    </source>
</reference>
<dbReference type="InterPro" id="IPR000210">
    <property type="entry name" value="BTB/POZ_dom"/>
</dbReference>
<dbReference type="PANTHER" id="PTHR24410:SF23">
    <property type="entry name" value="BTB DOMAIN-CONTAINING PROTEIN-RELATED"/>
    <property type="match status" value="1"/>
</dbReference>
<evidence type="ECO:0000259" key="1">
    <source>
        <dbReference type="PROSITE" id="PS50097"/>
    </source>
</evidence>
<evidence type="ECO:0000313" key="3">
    <source>
        <dbReference type="Proteomes" id="UP000006671"/>
    </source>
</evidence>
<dbReference type="EMBL" id="GG738882">
    <property type="protein sequence ID" value="EFC41936.1"/>
    <property type="molecule type" value="Genomic_DNA"/>
</dbReference>
<name>D2VM71_NAEGR</name>
<gene>
    <name evidence="2" type="ORF">NAEGRDRAFT_80512</name>
</gene>
<dbReference type="KEGG" id="ngr:NAEGRDRAFT_80512"/>
<dbReference type="VEuPathDB" id="AmoebaDB:NAEGRDRAFT_80512"/>
<dbReference type="STRING" id="5762.D2VM71"/>
<sequence length="663" mass="76899">MEEINVHIAGNGIGSEGDGGLAINAELEEEIFFLYFHPITDDILFPDSGRIRKIDSSTQVISTIAGSTKKIYDSAENENNGDGGLAIDASFYRYSYGLVIHPITLDIYVFGGAYIRKIDSKTQIISTIAKAQNQIYNFTLDPKNNILYLAEKNRIVGLDLSTKNQHILFSTKDEITSLDWDINDQRLYFVKSYIQYCKLDPITKRITILLKSDFDEESLVTQSQNKLRNIVDMIKDPNSDFVYFVDEGFNEMRIVRMNSLDNSIVTLTKSKDTLWLLNVDSNGDIYYHIQTGSSIFKIVRMSLLKKYERDEIDNTSLVCCRYLLDVYAPHFHDFLFNDEIVIKSLNKNQEYIIQHLINSIIYQEEDQWFDKYDLIDILDILGKIEGNNFMKLKRYLINKFMASINNQSCIETLEKVSKMKNNSKLMQEMFEFTIEKIADLMKFTSSELVNHEIIQQNILLISGKFNKVHNGQPSPIIIQHSPISRKISSIESLFNDEKTSDIRIKINNTKYHCHKTILSSHSTYFESLFSNNFQDINNNDYEVTTEEFDENAHEIILKYCYSISGNIELDTRIFKCATFYGMQKLADACVEKIVLNENNYFEIVQQFSSIENDLLNQKIIEFGFINAKRLFADEENYSKVDEKIKDKILQKFITLARTPKRKH</sequence>
<dbReference type="InParanoid" id="D2VM71"/>
<dbReference type="Gene3D" id="2.120.10.30">
    <property type="entry name" value="TolB, C-terminal domain"/>
    <property type="match status" value="2"/>
</dbReference>
<dbReference type="SUPFAM" id="SSF54695">
    <property type="entry name" value="POZ domain"/>
    <property type="match status" value="1"/>
</dbReference>
<feature type="domain" description="BTB" evidence="1">
    <location>
        <begin position="500"/>
        <end position="562"/>
    </location>
</feature>
<dbReference type="InterPro" id="IPR011333">
    <property type="entry name" value="SKP1/BTB/POZ_sf"/>
</dbReference>
<organism evidence="3">
    <name type="scientific">Naegleria gruberi</name>
    <name type="common">Amoeba</name>
    <dbReference type="NCBI Taxonomy" id="5762"/>
    <lineage>
        <taxon>Eukaryota</taxon>
        <taxon>Discoba</taxon>
        <taxon>Heterolobosea</taxon>
        <taxon>Tetramitia</taxon>
        <taxon>Eutetramitia</taxon>
        <taxon>Vahlkampfiidae</taxon>
        <taxon>Naegleria</taxon>
    </lineage>
</organism>
<protein>
    <submittedName>
        <fullName evidence="2">Predicted protein</fullName>
    </submittedName>
</protein>
<dbReference type="GeneID" id="8851550"/>
<dbReference type="InterPro" id="IPR051481">
    <property type="entry name" value="BTB-POZ/Galectin-3-binding"/>
</dbReference>
<dbReference type="PANTHER" id="PTHR24410">
    <property type="entry name" value="HL07962P-RELATED"/>
    <property type="match status" value="1"/>
</dbReference>